<accession>A0A855X377</accession>
<dbReference type="Proteomes" id="UP000250918">
    <property type="component" value="Unassembled WGS sequence"/>
</dbReference>
<evidence type="ECO:0000313" key="2">
    <source>
        <dbReference type="Proteomes" id="UP000250918"/>
    </source>
</evidence>
<feature type="non-terminal residue" evidence="1">
    <location>
        <position position="67"/>
    </location>
</feature>
<dbReference type="SUPFAM" id="SSF56954">
    <property type="entry name" value="Outer membrane efflux proteins (OEP)"/>
    <property type="match status" value="1"/>
</dbReference>
<comment type="caution">
    <text evidence="1">The sequence shown here is derived from an EMBL/GenBank/DDBJ whole genome shotgun (WGS) entry which is preliminary data.</text>
</comment>
<dbReference type="AlphaFoldDB" id="A0A855X377"/>
<evidence type="ECO:0000313" key="1">
    <source>
        <dbReference type="EMBL" id="PWB74128.1"/>
    </source>
</evidence>
<name>A0A855X377_9BACT</name>
<reference evidence="1 2" key="1">
    <citation type="journal article" date="2018" name="ISME J.">
        <title>A methanotrophic archaeon couples anaerobic oxidation of methane to Fe(III) reduction.</title>
        <authorList>
            <person name="Cai C."/>
            <person name="Leu A.O."/>
            <person name="Xie G.J."/>
            <person name="Guo J."/>
            <person name="Feng Y."/>
            <person name="Zhao J.X."/>
            <person name="Tyson G.W."/>
            <person name="Yuan Z."/>
            <person name="Hu S."/>
        </authorList>
    </citation>
    <scope>NUCLEOTIDE SEQUENCE [LARGE SCALE GENOMIC DNA]</scope>
    <source>
        <strain evidence="1">FeB_12</strain>
    </source>
</reference>
<dbReference type="EMBL" id="PQAP01000040">
    <property type="protein sequence ID" value="PWB74128.1"/>
    <property type="molecule type" value="Genomic_DNA"/>
</dbReference>
<organism evidence="1 2">
    <name type="scientific">candidate division GN15 bacterium</name>
    <dbReference type="NCBI Taxonomy" id="2072418"/>
    <lineage>
        <taxon>Bacteria</taxon>
        <taxon>candidate division GN15</taxon>
    </lineage>
</organism>
<gene>
    <name evidence="1" type="ORF">C3F09_04395</name>
</gene>
<sequence>MKWREPLTWISASLTVAVLSPALSFGADTLRVDQVVADVLQHSDRLAAARYMEEAAKTKIGVAGAWD</sequence>
<protein>
    <submittedName>
        <fullName evidence="1">Uncharacterized protein</fullName>
    </submittedName>
</protein>
<proteinExistence type="predicted"/>